<accession>A0AAP0HHL9</accession>
<evidence type="ECO:0008006" key="3">
    <source>
        <dbReference type="Google" id="ProtNLM"/>
    </source>
</evidence>
<dbReference type="EMBL" id="JBBNAG010000012">
    <property type="protein sequence ID" value="KAK9088783.1"/>
    <property type="molecule type" value="Genomic_DNA"/>
</dbReference>
<keyword evidence="2" id="KW-1185">Reference proteome</keyword>
<dbReference type="InterPro" id="IPR010492">
    <property type="entry name" value="GINS_Psf3"/>
</dbReference>
<dbReference type="Gene3D" id="1.20.58.2050">
    <property type="match status" value="1"/>
</dbReference>
<organism evidence="1 2">
    <name type="scientific">Stephania cephalantha</name>
    <dbReference type="NCBI Taxonomy" id="152367"/>
    <lineage>
        <taxon>Eukaryota</taxon>
        <taxon>Viridiplantae</taxon>
        <taxon>Streptophyta</taxon>
        <taxon>Embryophyta</taxon>
        <taxon>Tracheophyta</taxon>
        <taxon>Spermatophyta</taxon>
        <taxon>Magnoliopsida</taxon>
        <taxon>Ranunculales</taxon>
        <taxon>Menispermaceae</taxon>
        <taxon>Menispermoideae</taxon>
        <taxon>Cissampelideae</taxon>
        <taxon>Stephania</taxon>
    </lineage>
</organism>
<dbReference type="GO" id="GO:1902975">
    <property type="term" value="P:mitotic DNA replication initiation"/>
    <property type="evidence" value="ECO:0007669"/>
    <property type="project" value="TreeGrafter"/>
</dbReference>
<evidence type="ECO:0000313" key="2">
    <source>
        <dbReference type="Proteomes" id="UP001419268"/>
    </source>
</evidence>
<dbReference type="CDD" id="cd21693">
    <property type="entry name" value="GINS_B_Psf3"/>
    <property type="match status" value="1"/>
</dbReference>
<comment type="caution">
    <text evidence="1">The sequence shown here is derived from an EMBL/GenBank/DDBJ whole genome shotgun (WGS) entry which is preliminary data.</text>
</comment>
<dbReference type="AlphaFoldDB" id="A0AAP0HHL9"/>
<dbReference type="GO" id="GO:0000811">
    <property type="term" value="C:GINS complex"/>
    <property type="evidence" value="ECO:0007669"/>
    <property type="project" value="TreeGrafter"/>
</dbReference>
<gene>
    <name evidence="1" type="ORF">Scep_027865</name>
</gene>
<dbReference type="Proteomes" id="UP001419268">
    <property type="component" value="Unassembled WGS sequence"/>
</dbReference>
<protein>
    <recommendedName>
        <fullName evidence="3">DNA replication complex GINS protein PSF3</fullName>
    </recommendedName>
</protein>
<name>A0AAP0HHL9_9MAGN</name>
<reference evidence="1 2" key="1">
    <citation type="submission" date="2024-01" db="EMBL/GenBank/DDBJ databases">
        <title>Genome assemblies of Stephania.</title>
        <authorList>
            <person name="Yang L."/>
        </authorList>
    </citation>
    <scope>NUCLEOTIDE SEQUENCE [LARGE SCALE GENOMIC DNA]</scope>
    <source>
        <strain evidence="1">JXDWG</strain>
        <tissue evidence="1">Leaf</tissue>
    </source>
</reference>
<dbReference type="InterPro" id="IPR038437">
    <property type="entry name" value="GINS_Psf3_sf"/>
</dbReference>
<dbReference type="PANTHER" id="PTHR22768:SF0">
    <property type="entry name" value="DNA REPLICATION COMPLEX GINS PROTEIN PSF3"/>
    <property type="match status" value="1"/>
</dbReference>
<evidence type="ECO:0000313" key="1">
    <source>
        <dbReference type="EMBL" id="KAK9088783.1"/>
    </source>
</evidence>
<proteinExistence type="predicted"/>
<dbReference type="PANTHER" id="PTHR22768">
    <property type="entry name" value="DNA REPLICATION COMPLEX GINS PROTEIN PSF3"/>
    <property type="match status" value="1"/>
</dbReference>
<dbReference type="SUPFAM" id="SSF160059">
    <property type="entry name" value="PriA/YqbF domain"/>
    <property type="match status" value="1"/>
</dbReference>
<sequence>MLSRKWRWDSWVGLSYKIRFYLDLEIVLFLKKMSRYFDIDDIIMEEEVEQGSRVELPLWLANELYLRQAVSVNVPPCFNLNWMTAEVSIQRDKVSGKTQHDTSVTKNQRNGEWMKRRAKLANDISTSASKSAYTTLRIGDRFIGSFLLYAFMDIFKDILSKAHSAAFAVAPRFLPLLTKEEMQHNSVGIIDSIKSMTNGLVSNSMQWPLTHPRLEP</sequence>